<evidence type="ECO:0000256" key="1">
    <source>
        <dbReference type="SAM" id="MobiDB-lite"/>
    </source>
</evidence>
<feature type="compositionally biased region" description="Basic and acidic residues" evidence="1">
    <location>
        <begin position="200"/>
        <end position="228"/>
    </location>
</feature>
<sequence>MMEFEFCIPKEVRLRAHISQHSNLKLVKTLMDYFDERQPEDFRNSSLGYLAEDPNIQFSTQLNQQLVFRTVRTDKLYELWFSVQGHLKKFGLQEYVLVTELRCGSFPEGAEYERVLQRRTLKERRTTAMTSSLVGTETATISYPHVYVTLRPTDVEAQQPCFFTLVSYDDPLVLVLDDIARTVVAPQFSASGDDSCDGGHAGREDSDEETSKGGSSEEQRSEGDKEKGASGSNPDDEDSEDTGEFEGDRSSVSKDTHGGDRGASSSPRPSQDVYGGPAEPCPNEQDIPVDTENMQDAAHFAPCHDDVNLPVAAATEEVQDAGAAEPSNAVEDNDDDAEGCDVTECEGIVTEFAAPRPVLEPRIGVSTTRRRSTRLRRPTVATRTPYTGGRAKRMRN</sequence>
<keyword evidence="3" id="KW-1185">Reference proteome</keyword>
<dbReference type="Gramene" id="OE9A109795T1">
    <property type="protein sequence ID" value="OE9A109795C1"/>
    <property type="gene ID" value="OE9A109795"/>
</dbReference>
<organism evidence="2 3">
    <name type="scientific">Olea europaea subsp. europaea</name>
    <dbReference type="NCBI Taxonomy" id="158383"/>
    <lineage>
        <taxon>Eukaryota</taxon>
        <taxon>Viridiplantae</taxon>
        <taxon>Streptophyta</taxon>
        <taxon>Embryophyta</taxon>
        <taxon>Tracheophyta</taxon>
        <taxon>Spermatophyta</taxon>
        <taxon>Magnoliopsida</taxon>
        <taxon>eudicotyledons</taxon>
        <taxon>Gunneridae</taxon>
        <taxon>Pentapetalae</taxon>
        <taxon>asterids</taxon>
        <taxon>lamiids</taxon>
        <taxon>Lamiales</taxon>
        <taxon>Oleaceae</taxon>
        <taxon>Oleeae</taxon>
        <taxon>Olea</taxon>
    </lineage>
</organism>
<feature type="region of interest" description="Disordered" evidence="1">
    <location>
        <begin position="360"/>
        <end position="396"/>
    </location>
</feature>
<dbReference type="PANTHER" id="PTHR48449">
    <property type="entry name" value="DUF1985 DOMAIN-CONTAINING PROTEIN"/>
    <property type="match status" value="1"/>
</dbReference>
<protein>
    <submittedName>
        <fullName evidence="2">Uncharacterized protein</fullName>
    </submittedName>
</protein>
<feature type="compositionally biased region" description="Acidic residues" evidence="1">
    <location>
        <begin position="234"/>
        <end position="245"/>
    </location>
</feature>
<comment type="caution">
    <text evidence="2">The sequence shown here is derived from an EMBL/GenBank/DDBJ whole genome shotgun (WGS) entry which is preliminary data.</text>
</comment>
<dbReference type="EMBL" id="CACTIH010001959">
    <property type="protein sequence ID" value="CAA2970027.1"/>
    <property type="molecule type" value="Genomic_DNA"/>
</dbReference>
<reference evidence="2 3" key="1">
    <citation type="submission" date="2019-12" db="EMBL/GenBank/DDBJ databases">
        <authorList>
            <person name="Alioto T."/>
            <person name="Alioto T."/>
            <person name="Gomez Garrido J."/>
        </authorList>
    </citation>
    <scope>NUCLEOTIDE SEQUENCE [LARGE SCALE GENOMIC DNA]</scope>
</reference>
<evidence type="ECO:0000313" key="3">
    <source>
        <dbReference type="Proteomes" id="UP000594638"/>
    </source>
</evidence>
<gene>
    <name evidence="2" type="ORF">OLEA9_A109795</name>
</gene>
<accession>A0A8S0QW76</accession>
<name>A0A8S0QW76_OLEEU</name>
<feature type="compositionally biased region" description="Basic residues" evidence="1">
    <location>
        <begin position="368"/>
        <end position="377"/>
    </location>
</feature>
<evidence type="ECO:0000313" key="2">
    <source>
        <dbReference type="EMBL" id="CAA2970027.1"/>
    </source>
</evidence>
<feature type="region of interest" description="Disordered" evidence="1">
    <location>
        <begin position="318"/>
        <end position="339"/>
    </location>
</feature>
<proteinExistence type="predicted"/>
<feature type="compositionally biased region" description="Basic and acidic residues" evidence="1">
    <location>
        <begin position="246"/>
        <end position="260"/>
    </location>
</feature>
<feature type="region of interest" description="Disordered" evidence="1">
    <location>
        <begin position="188"/>
        <end position="295"/>
    </location>
</feature>
<dbReference type="Proteomes" id="UP000594638">
    <property type="component" value="Unassembled WGS sequence"/>
</dbReference>
<dbReference type="AlphaFoldDB" id="A0A8S0QW76"/>
<dbReference type="PANTHER" id="PTHR48449:SF1">
    <property type="entry name" value="DUF1985 DOMAIN-CONTAINING PROTEIN"/>
    <property type="match status" value="1"/>
</dbReference>